<dbReference type="EMBL" id="VYZN01000018">
    <property type="protein sequence ID" value="KAE9537359.1"/>
    <property type="molecule type" value="Genomic_DNA"/>
</dbReference>
<dbReference type="Proteomes" id="UP000475862">
    <property type="component" value="Unassembled WGS sequence"/>
</dbReference>
<name>A0A6G0TRS8_APHGL</name>
<evidence type="ECO:0000313" key="1">
    <source>
        <dbReference type="EMBL" id="KAE9537359.1"/>
    </source>
</evidence>
<keyword evidence="2" id="KW-1185">Reference proteome</keyword>
<reference evidence="1 2" key="1">
    <citation type="submission" date="2019-08" db="EMBL/GenBank/DDBJ databases">
        <title>The genome of the soybean aphid Biotype 1, its phylome, world population structure and adaptation to the North American continent.</title>
        <authorList>
            <person name="Giordano R."/>
            <person name="Donthu R.K."/>
            <person name="Hernandez A.G."/>
            <person name="Wright C.L."/>
            <person name="Zimin A.V."/>
        </authorList>
    </citation>
    <scope>NUCLEOTIDE SEQUENCE [LARGE SCALE GENOMIC DNA]</scope>
    <source>
        <tissue evidence="1">Whole aphids</tissue>
    </source>
</reference>
<feature type="non-terminal residue" evidence="1">
    <location>
        <position position="235"/>
    </location>
</feature>
<dbReference type="OrthoDB" id="6606840at2759"/>
<protein>
    <submittedName>
        <fullName evidence="1">Uncharacterized protein</fullName>
    </submittedName>
</protein>
<organism evidence="1 2">
    <name type="scientific">Aphis glycines</name>
    <name type="common">Soybean aphid</name>
    <dbReference type="NCBI Taxonomy" id="307491"/>
    <lineage>
        <taxon>Eukaryota</taxon>
        <taxon>Metazoa</taxon>
        <taxon>Ecdysozoa</taxon>
        <taxon>Arthropoda</taxon>
        <taxon>Hexapoda</taxon>
        <taxon>Insecta</taxon>
        <taxon>Pterygota</taxon>
        <taxon>Neoptera</taxon>
        <taxon>Paraneoptera</taxon>
        <taxon>Hemiptera</taxon>
        <taxon>Sternorrhyncha</taxon>
        <taxon>Aphidomorpha</taxon>
        <taxon>Aphidoidea</taxon>
        <taxon>Aphididae</taxon>
        <taxon>Aphidini</taxon>
        <taxon>Aphis</taxon>
        <taxon>Aphis</taxon>
    </lineage>
</organism>
<sequence>MCFMKIKIIFTKIIYQKNKFICYNFKSDIFILCILMKLPKNIIDCMFLKTIFIYLSHLTTKSLHQETNSNSSIASTRPRSTYFSPKINVLYRIERIVYMTSIILNFKINAYPLLLSKIFKAHINVEYCNLVKSIKYICKYVNKGSDMAVFREAADNSHDEIVQYQIGRNISTNEALWRIYSYPMHERFPAVVHLAVIPAINHYKTNFNSTTCTFFFSTTLPQRFTPKRSFFRATP</sequence>
<comment type="caution">
    <text evidence="1">The sequence shown here is derived from an EMBL/GenBank/DDBJ whole genome shotgun (WGS) entry which is preliminary data.</text>
</comment>
<proteinExistence type="predicted"/>
<dbReference type="AlphaFoldDB" id="A0A6G0TRS8"/>
<accession>A0A6G0TRS8</accession>
<evidence type="ECO:0000313" key="2">
    <source>
        <dbReference type="Proteomes" id="UP000475862"/>
    </source>
</evidence>
<gene>
    <name evidence="1" type="ORF">AGLY_006382</name>
</gene>